<organism evidence="2 3">
    <name type="scientific">Candidatus Scatenecus faecavium</name>
    <dbReference type="NCBI Taxonomy" id="2840915"/>
    <lineage>
        <taxon>Bacteria</taxon>
        <taxon>Candidatus Scatenecus</taxon>
    </lineage>
</organism>
<protein>
    <submittedName>
        <fullName evidence="2">Uncharacterized protein</fullName>
    </submittedName>
</protein>
<reference evidence="2" key="2">
    <citation type="journal article" date="2021" name="PeerJ">
        <title>Extensive microbial diversity within the chicken gut microbiome revealed by metagenomics and culture.</title>
        <authorList>
            <person name="Gilroy R."/>
            <person name="Ravi A."/>
            <person name="Getino M."/>
            <person name="Pursley I."/>
            <person name="Horton D.L."/>
            <person name="Alikhan N.F."/>
            <person name="Baker D."/>
            <person name="Gharbi K."/>
            <person name="Hall N."/>
            <person name="Watson M."/>
            <person name="Adriaenssens E.M."/>
            <person name="Foster-Nyarko E."/>
            <person name="Jarju S."/>
            <person name="Secka A."/>
            <person name="Antonio M."/>
            <person name="Oren A."/>
            <person name="Chaudhuri R.R."/>
            <person name="La Ragione R."/>
            <person name="Hildebrand F."/>
            <person name="Pallen M.J."/>
        </authorList>
    </citation>
    <scope>NUCLEOTIDE SEQUENCE</scope>
    <source>
        <strain evidence="2">CHK152-2994</strain>
    </source>
</reference>
<dbReference type="EMBL" id="DVJO01000028">
    <property type="protein sequence ID" value="HIS82218.1"/>
    <property type="molecule type" value="Genomic_DNA"/>
</dbReference>
<keyword evidence="1" id="KW-0175">Coiled coil</keyword>
<evidence type="ECO:0000313" key="3">
    <source>
        <dbReference type="Proteomes" id="UP000824139"/>
    </source>
</evidence>
<dbReference type="AlphaFoldDB" id="A0A9D1FUL5"/>
<comment type="caution">
    <text evidence="2">The sequence shown here is derived from an EMBL/GenBank/DDBJ whole genome shotgun (WGS) entry which is preliminary data.</text>
</comment>
<reference evidence="2" key="1">
    <citation type="submission" date="2020-10" db="EMBL/GenBank/DDBJ databases">
        <authorList>
            <person name="Gilroy R."/>
        </authorList>
    </citation>
    <scope>NUCLEOTIDE SEQUENCE</scope>
    <source>
        <strain evidence="2">CHK152-2994</strain>
    </source>
</reference>
<feature type="coiled-coil region" evidence="1">
    <location>
        <begin position="279"/>
        <end position="306"/>
    </location>
</feature>
<proteinExistence type="predicted"/>
<accession>A0A9D1FUL5</accession>
<gene>
    <name evidence="2" type="ORF">IAD41_01255</name>
</gene>
<sequence length="333" mass="37405">MGMAASQARFLGLTARKTNVEFEGQQVNQQRTALSNQSANYYNDLLGMSVPTPPSVDSYTKTVYTFEDGALTNEITALIAQSDGTYTLSYLSKWQDDYVPVAASSSIINVQGGKYYVGSEALRVLGTEDPSVENDEERARKAAEEKAWAQQLQDKYGTDEWYIRYVEDTTTGEQKPYFYKKSDIDKNSNMVDQNGNILSNINCYTIGSAQKVEEVKAIEGCRVERDTSGRFISIHIPNNDGTNTYTEYALTTATVTDQGAYDDAMNEYEHEKYLYDQAIQDINAKIEIVQAEDKNLELRLKQLDTEQDAIQTEMDAVSKVIEKNTESTFKTFG</sequence>
<evidence type="ECO:0000313" key="2">
    <source>
        <dbReference type="EMBL" id="HIS82218.1"/>
    </source>
</evidence>
<dbReference type="Proteomes" id="UP000824139">
    <property type="component" value="Unassembled WGS sequence"/>
</dbReference>
<evidence type="ECO:0000256" key="1">
    <source>
        <dbReference type="SAM" id="Coils"/>
    </source>
</evidence>
<name>A0A9D1FUL5_9BACT</name>